<feature type="transmembrane region" description="Helical" evidence="8">
    <location>
        <begin position="185"/>
        <end position="205"/>
    </location>
</feature>
<dbReference type="InterPro" id="IPR058533">
    <property type="entry name" value="Cation_efflux_TM"/>
</dbReference>
<evidence type="ECO:0000256" key="5">
    <source>
        <dbReference type="ARBA" id="ARBA00022989"/>
    </source>
</evidence>
<evidence type="ECO:0000256" key="1">
    <source>
        <dbReference type="ARBA" id="ARBA00004141"/>
    </source>
</evidence>
<dbReference type="SUPFAM" id="SSF160240">
    <property type="entry name" value="Cation efflux protein cytoplasmic domain-like"/>
    <property type="match status" value="1"/>
</dbReference>
<comment type="caution">
    <text evidence="11">The sequence shown here is derived from an EMBL/GenBank/DDBJ whole genome shotgun (WGS) entry which is preliminary data.</text>
</comment>
<dbReference type="InterPro" id="IPR050681">
    <property type="entry name" value="CDF/SLC30A"/>
</dbReference>
<dbReference type="Proteomes" id="UP000014417">
    <property type="component" value="Unassembled WGS sequence"/>
</dbReference>
<feature type="domain" description="Cation efflux protein cytoplasmic" evidence="10">
    <location>
        <begin position="219"/>
        <end position="292"/>
    </location>
</feature>
<dbReference type="Gene3D" id="1.20.1510.10">
    <property type="entry name" value="Cation efflux protein transmembrane domain"/>
    <property type="match status" value="1"/>
</dbReference>
<dbReference type="PANTHER" id="PTHR11562:SF17">
    <property type="entry name" value="RE54080P-RELATED"/>
    <property type="match status" value="1"/>
</dbReference>
<name>S2W2R2_9ACTN</name>
<dbReference type="RefSeq" id="WP_016456152.1">
    <property type="nucleotide sequence ID" value="NZ_KE150269.1"/>
</dbReference>
<comment type="similarity">
    <text evidence="2">Belongs to the cation diffusion facilitator (CDF) transporter (TC 2.A.4) family. SLC30A subfamily.</text>
</comment>
<keyword evidence="7 8" id="KW-0472">Membrane</keyword>
<dbReference type="InterPro" id="IPR027470">
    <property type="entry name" value="Cation_efflux_CTD"/>
</dbReference>
<dbReference type="Pfam" id="PF01545">
    <property type="entry name" value="Cation_efflux"/>
    <property type="match status" value="1"/>
</dbReference>
<dbReference type="NCBIfam" id="TIGR01297">
    <property type="entry name" value="CDF"/>
    <property type="match status" value="1"/>
</dbReference>
<keyword evidence="4 8" id="KW-0812">Transmembrane</keyword>
<proteinExistence type="inferred from homology"/>
<evidence type="ECO:0000259" key="10">
    <source>
        <dbReference type="Pfam" id="PF16916"/>
    </source>
</evidence>
<dbReference type="Pfam" id="PF16916">
    <property type="entry name" value="ZT_dimer"/>
    <property type="match status" value="1"/>
</dbReference>
<keyword evidence="12" id="KW-1185">Reference proteome</keyword>
<dbReference type="GO" id="GO:0005886">
    <property type="term" value="C:plasma membrane"/>
    <property type="evidence" value="ECO:0007669"/>
    <property type="project" value="TreeGrafter"/>
</dbReference>
<dbReference type="InterPro" id="IPR027469">
    <property type="entry name" value="Cation_efflux_TMD_sf"/>
</dbReference>
<dbReference type="InterPro" id="IPR002524">
    <property type="entry name" value="Cation_efflux"/>
</dbReference>
<dbReference type="HOGENOM" id="CLU_013430_0_0_11"/>
<dbReference type="EMBL" id="AGZR01000008">
    <property type="protein sequence ID" value="EPD32625.1"/>
    <property type="molecule type" value="Genomic_DNA"/>
</dbReference>
<dbReference type="GO" id="GO:0005385">
    <property type="term" value="F:zinc ion transmembrane transporter activity"/>
    <property type="evidence" value="ECO:0007669"/>
    <property type="project" value="TreeGrafter"/>
</dbReference>
<evidence type="ECO:0000256" key="3">
    <source>
        <dbReference type="ARBA" id="ARBA00022448"/>
    </source>
</evidence>
<organism evidence="11 12">
    <name type="scientific">Propionimicrobium lymphophilum ACS-093-V-SCH5</name>
    <dbReference type="NCBI Taxonomy" id="883161"/>
    <lineage>
        <taxon>Bacteria</taxon>
        <taxon>Bacillati</taxon>
        <taxon>Actinomycetota</taxon>
        <taxon>Actinomycetes</taxon>
        <taxon>Propionibacteriales</taxon>
        <taxon>Propionibacteriaceae</taxon>
        <taxon>Propionimicrobium</taxon>
    </lineage>
</organism>
<feature type="transmembrane region" description="Helical" evidence="8">
    <location>
        <begin position="23"/>
        <end position="50"/>
    </location>
</feature>
<feature type="transmembrane region" description="Helical" evidence="8">
    <location>
        <begin position="56"/>
        <end position="75"/>
    </location>
</feature>
<keyword evidence="6" id="KW-0406">Ion transport</keyword>
<evidence type="ECO:0000256" key="7">
    <source>
        <dbReference type="ARBA" id="ARBA00023136"/>
    </source>
</evidence>
<keyword evidence="5 8" id="KW-1133">Transmembrane helix</keyword>
<feature type="transmembrane region" description="Helical" evidence="8">
    <location>
        <begin position="157"/>
        <end position="179"/>
    </location>
</feature>
<evidence type="ECO:0000313" key="12">
    <source>
        <dbReference type="Proteomes" id="UP000014417"/>
    </source>
</evidence>
<feature type="transmembrane region" description="Helical" evidence="8">
    <location>
        <begin position="122"/>
        <end position="145"/>
    </location>
</feature>
<reference evidence="11 12" key="1">
    <citation type="submission" date="2013-04" db="EMBL/GenBank/DDBJ databases">
        <title>The Genome Sequence of Propionimicrobium lymphophilum ACS-093-V-SCH5.</title>
        <authorList>
            <consortium name="The Broad Institute Genomics Platform"/>
            <person name="Earl A."/>
            <person name="Ward D."/>
            <person name="Feldgarden M."/>
            <person name="Gevers D."/>
            <person name="Saerens B."/>
            <person name="Vaneechoutte M."/>
            <person name="Walker B."/>
            <person name="Young S."/>
            <person name="Zeng Q."/>
            <person name="Gargeya S."/>
            <person name="Fitzgerald M."/>
            <person name="Haas B."/>
            <person name="Abouelleil A."/>
            <person name="Allen A.W."/>
            <person name="Alvarado L."/>
            <person name="Arachchi H.M."/>
            <person name="Berlin A.M."/>
            <person name="Chapman S.B."/>
            <person name="Gainer-Dewar J."/>
            <person name="Goldberg J."/>
            <person name="Griggs A."/>
            <person name="Gujja S."/>
            <person name="Hansen M."/>
            <person name="Howarth C."/>
            <person name="Imamovic A."/>
            <person name="Ireland A."/>
            <person name="Larimer J."/>
            <person name="McCowan C."/>
            <person name="Murphy C."/>
            <person name="Pearson M."/>
            <person name="Poon T.W."/>
            <person name="Priest M."/>
            <person name="Roberts A."/>
            <person name="Saif S."/>
            <person name="Shea T."/>
            <person name="Sisk P."/>
            <person name="Sykes S."/>
            <person name="Wortman J."/>
            <person name="Nusbaum C."/>
            <person name="Birren B."/>
        </authorList>
    </citation>
    <scope>NUCLEOTIDE SEQUENCE [LARGE SCALE GENOMIC DNA]</scope>
    <source>
        <strain evidence="11 12">ACS-093-V-SCH5</strain>
    </source>
</reference>
<feature type="domain" description="Cation efflux protein transmembrane" evidence="9">
    <location>
        <begin position="25"/>
        <end position="214"/>
    </location>
</feature>
<evidence type="ECO:0000256" key="4">
    <source>
        <dbReference type="ARBA" id="ARBA00022692"/>
    </source>
</evidence>
<accession>S2W2R2</accession>
<dbReference type="SUPFAM" id="SSF161111">
    <property type="entry name" value="Cation efflux protein transmembrane domain-like"/>
    <property type="match status" value="1"/>
</dbReference>
<evidence type="ECO:0000256" key="6">
    <source>
        <dbReference type="ARBA" id="ARBA00023065"/>
    </source>
</evidence>
<evidence type="ECO:0000259" key="9">
    <source>
        <dbReference type="Pfam" id="PF01545"/>
    </source>
</evidence>
<dbReference type="STRING" id="883161.HMPREF9306_01324"/>
<gene>
    <name evidence="11" type="ORF">HMPREF9306_01324</name>
</gene>
<keyword evidence="3" id="KW-0813">Transport</keyword>
<dbReference type="PANTHER" id="PTHR11562">
    <property type="entry name" value="CATION EFFLUX PROTEIN/ ZINC TRANSPORTER"/>
    <property type="match status" value="1"/>
</dbReference>
<sequence length="303" mass="31979">MGHHNHSHSVPKGHVGSKYRTRLAITFSLVVSFMIVEFVFGFLSGSLALISDAGHMSADSITLGVALLATVIATRTDKTGRKTYGSFRAEVFASGFTVLVMLAVSVYVVVEAIQRIGHPAEIATGQMMVVGVLGLAINVISIFILHSGSKESLNVKGAYLEVISDAAGSVGVILAGVLIKLTGNGLWDVIVALAIGIFVAARALILGKHVLAVLGQQAPEDIAIESVISDLETVPGVEGVHDLHVWTLTSGMNVATAHLLIDGSADPQDSLEMAQKVLQSKHSIEHATLQTETSPTEYCHLSW</sequence>
<feature type="transmembrane region" description="Helical" evidence="8">
    <location>
        <begin position="87"/>
        <end position="110"/>
    </location>
</feature>
<comment type="subcellular location">
    <subcellularLocation>
        <location evidence="1">Membrane</location>
        <topology evidence="1">Multi-pass membrane protein</topology>
    </subcellularLocation>
</comment>
<evidence type="ECO:0000256" key="8">
    <source>
        <dbReference type="SAM" id="Phobius"/>
    </source>
</evidence>
<dbReference type="OrthoDB" id="9809646at2"/>
<dbReference type="AlphaFoldDB" id="S2W2R2"/>
<protein>
    <submittedName>
        <fullName evidence="11">Cation diffusion facilitator family transporter</fullName>
    </submittedName>
</protein>
<evidence type="ECO:0000313" key="11">
    <source>
        <dbReference type="EMBL" id="EPD32625.1"/>
    </source>
</evidence>
<evidence type="ECO:0000256" key="2">
    <source>
        <dbReference type="ARBA" id="ARBA00008873"/>
    </source>
</evidence>
<dbReference type="InterPro" id="IPR036837">
    <property type="entry name" value="Cation_efflux_CTD_sf"/>
</dbReference>
<dbReference type="PATRIC" id="fig|883161.3.peg.1318"/>